<keyword evidence="2" id="KW-1185">Reference proteome</keyword>
<organism evidence="1 2">
    <name type="scientific">Janibacter melonis</name>
    <dbReference type="NCBI Taxonomy" id="262209"/>
    <lineage>
        <taxon>Bacteria</taxon>
        <taxon>Bacillati</taxon>
        <taxon>Actinomycetota</taxon>
        <taxon>Actinomycetes</taxon>
        <taxon>Micrococcales</taxon>
        <taxon>Intrasporangiaceae</taxon>
        <taxon>Janibacter</taxon>
    </lineage>
</organism>
<reference evidence="1 2" key="1">
    <citation type="submission" date="2016-01" db="EMBL/GenBank/DDBJ databases">
        <title>Janibacter melonis strain CD11_4 genome sequencing and assembly.</title>
        <authorList>
            <person name="Nair G.R."/>
            <person name="Kaur G."/>
            <person name="Chander A.M."/>
            <person name="Mayilraj S."/>
        </authorList>
    </citation>
    <scope>NUCLEOTIDE SEQUENCE [LARGE SCALE GENOMIC DNA]</scope>
    <source>
        <strain evidence="1 2">CD11-4</strain>
    </source>
</reference>
<dbReference type="EMBL" id="LQZG01000001">
    <property type="protein sequence ID" value="OAB88673.1"/>
    <property type="molecule type" value="Genomic_DNA"/>
</dbReference>
<accession>A0A176QG37</accession>
<gene>
    <name evidence="1" type="ORF">AWH69_02445</name>
</gene>
<name>A0A176QG37_9MICO</name>
<protein>
    <recommendedName>
        <fullName evidence="3">ATP-binding protein</fullName>
    </recommendedName>
</protein>
<evidence type="ECO:0008006" key="3">
    <source>
        <dbReference type="Google" id="ProtNLM"/>
    </source>
</evidence>
<dbReference type="InterPro" id="IPR036890">
    <property type="entry name" value="HATPase_C_sf"/>
</dbReference>
<dbReference type="Gene3D" id="3.30.565.10">
    <property type="entry name" value="Histidine kinase-like ATPase, C-terminal domain"/>
    <property type="match status" value="1"/>
</dbReference>
<sequence length="513" mass="57250">MFRSLSFTPWYALGEFVDNSISSYFQNQKALEREYGKRYTCDVRISFDDRIGRLVVEDNAAGIARSEIPRALRTGEPPPDTSVGLNLHGVGMKAAAFWWGRHLTIETWPLGERHGLRVEIDLGAAGTRPQGMATVHQIRAREHSGTRITVDGLWQNAPVASKTKATVAAYLPSIYRKFISVADADTGIELASEASHPVRLFLDGRQLSFEPPKLLRSPFWPTADGPAKGARSRLWRKQVSVRLTSGKQISGWVGILDTMSRELSGFTLHYRGKGIGGVTPLHAKDSNSGFRPRQIFGQAGSYRAQSYIGEFDVTALGKSITTDATLWTPDEEEEFVDHVLEKLKDPKSDMWSMAVNFKRRKRNQVDKKNLSNASSMAAKELRNAVSGKISHENVEEEFTETESALPEVRFAITDQEVHTHSFGLRFSSQRSRPFITLCENRAGRAHTVVVNESHPLLDDLPPVDVNSRTLLTRLALSLTAAEVFVESPDRHLVRAKMNQILNLVHPTPDDLPE</sequence>
<dbReference type="STRING" id="262209.AWH69_02445"/>
<evidence type="ECO:0000313" key="2">
    <source>
        <dbReference type="Proteomes" id="UP000076976"/>
    </source>
</evidence>
<dbReference type="Proteomes" id="UP000076976">
    <property type="component" value="Unassembled WGS sequence"/>
</dbReference>
<dbReference type="SUPFAM" id="SSF55874">
    <property type="entry name" value="ATPase domain of HSP90 chaperone/DNA topoisomerase II/histidine kinase"/>
    <property type="match status" value="1"/>
</dbReference>
<proteinExistence type="predicted"/>
<dbReference type="Pfam" id="PF13589">
    <property type="entry name" value="HATPase_c_3"/>
    <property type="match status" value="1"/>
</dbReference>
<evidence type="ECO:0000313" key="1">
    <source>
        <dbReference type="EMBL" id="OAB88673.1"/>
    </source>
</evidence>
<dbReference type="AlphaFoldDB" id="A0A176QG37"/>
<comment type="caution">
    <text evidence="1">The sequence shown here is derived from an EMBL/GenBank/DDBJ whole genome shotgun (WGS) entry which is preliminary data.</text>
</comment>